<gene>
    <name evidence="1" type="ORF">HGD76_20705</name>
</gene>
<evidence type="ECO:0000313" key="2">
    <source>
        <dbReference type="Proteomes" id="UP000502433"/>
    </source>
</evidence>
<dbReference type="EMBL" id="CP051206">
    <property type="protein sequence ID" value="QJB47156.1"/>
    <property type="molecule type" value="Genomic_DNA"/>
</dbReference>
<reference evidence="1 2" key="2">
    <citation type="submission" date="2020-04" db="EMBL/GenBank/DDBJ databases">
        <authorList>
            <person name="Fomenkov A."/>
            <person name="Anton B.P."/>
            <person name="Roberts R.J."/>
        </authorList>
    </citation>
    <scope>NUCLEOTIDE SEQUENCE [LARGE SCALE GENOMIC DNA]</scope>
    <source>
        <strain evidence="1 2">CCAP 1403/13f</strain>
    </source>
</reference>
<dbReference type="AlphaFoldDB" id="A0A6H2C7H6"/>
<reference evidence="1 2" key="1">
    <citation type="submission" date="2020-04" db="EMBL/GenBank/DDBJ databases">
        <title>Genome-Wide Identification of 5-Methylcytosine Sites in Bacterial Genomes By High-Throughput Sequencing of MspJI Restriction Fragments.</title>
        <authorList>
            <person name="Wu V."/>
        </authorList>
    </citation>
    <scope>NUCLEOTIDE SEQUENCE [LARGE SCALE GENOMIC DNA]</scope>
    <source>
        <strain evidence="1 2">CCAP 1403/13f</strain>
    </source>
</reference>
<organism evidence="1 2">
    <name type="scientific">Dolichospermum flos-aquae CCAP 1403/13F</name>
    <dbReference type="NCBI Taxonomy" id="315271"/>
    <lineage>
        <taxon>Bacteria</taxon>
        <taxon>Bacillati</taxon>
        <taxon>Cyanobacteriota</taxon>
        <taxon>Cyanophyceae</taxon>
        <taxon>Nostocales</taxon>
        <taxon>Aphanizomenonaceae</taxon>
        <taxon>Dolichospermum</taxon>
    </lineage>
</organism>
<protein>
    <submittedName>
        <fullName evidence="1">Uncharacterized protein</fullName>
    </submittedName>
</protein>
<accession>A0A6H2C7H6</accession>
<dbReference type="Proteomes" id="UP000502433">
    <property type="component" value="Chromosome"/>
</dbReference>
<proteinExistence type="predicted"/>
<dbReference type="RefSeq" id="WP_168697518.1">
    <property type="nucleotide sequence ID" value="NZ_CP051206.1"/>
</dbReference>
<dbReference type="KEGG" id="dfs:HGD76_20705"/>
<dbReference type="PROSITE" id="PS51257">
    <property type="entry name" value="PROKAR_LIPOPROTEIN"/>
    <property type="match status" value="1"/>
</dbReference>
<evidence type="ECO:0000313" key="1">
    <source>
        <dbReference type="EMBL" id="QJB47156.1"/>
    </source>
</evidence>
<name>A0A6H2C7H6_DOLFA</name>
<sequence>MLMLFSRYPVIAPVSLSIALLITSCSETKTSQCQRLVAVVNQGTSLIDIKKGQQASTSLQLSKDLKNVTKSIQELNLKDPKLQEFETSFIKIFDHLSEAIAKASQALADTKKAEASSDGRVKVEKARREIDSALTTAAKTAGKESDALGVQLNKYCSQAEATKN</sequence>